<dbReference type="EMBL" id="JABFCZ010000002">
    <property type="protein sequence ID" value="MBD1544947.1"/>
    <property type="molecule type" value="Genomic_DNA"/>
</dbReference>
<feature type="transmembrane region" description="Helical" evidence="6">
    <location>
        <begin position="159"/>
        <end position="177"/>
    </location>
</feature>
<comment type="caution">
    <text evidence="8">The sequence shown here is derived from an EMBL/GenBank/DDBJ whole genome shotgun (WGS) entry which is preliminary data.</text>
</comment>
<dbReference type="Pfam" id="PF00892">
    <property type="entry name" value="EamA"/>
    <property type="match status" value="2"/>
</dbReference>
<comment type="subcellular location">
    <subcellularLocation>
        <location evidence="1">Cell membrane</location>
        <topology evidence="1">Multi-pass membrane protein</topology>
    </subcellularLocation>
</comment>
<feature type="transmembrane region" description="Helical" evidence="6">
    <location>
        <begin position="132"/>
        <end position="153"/>
    </location>
</feature>
<keyword evidence="3 6" id="KW-0812">Transmembrane</keyword>
<dbReference type="RefSeq" id="WP_190289621.1">
    <property type="nucleotide sequence ID" value="NZ_JABFCZ010000002.1"/>
</dbReference>
<dbReference type="GO" id="GO:0005886">
    <property type="term" value="C:plasma membrane"/>
    <property type="evidence" value="ECO:0007669"/>
    <property type="project" value="UniProtKB-SubCell"/>
</dbReference>
<dbReference type="Proteomes" id="UP000598467">
    <property type="component" value="Unassembled WGS sequence"/>
</dbReference>
<feature type="transmembrane region" description="Helical" evidence="6">
    <location>
        <begin position="256"/>
        <end position="274"/>
    </location>
</feature>
<dbReference type="PANTHER" id="PTHR42920:SF11">
    <property type="entry name" value="INNER MEMBRANE PROTEIN YTFF"/>
    <property type="match status" value="1"/>
</dbReference>
<organism evidence="8 9">
    <name type="scientific">Roseibium aggregatum</name>
    <dbReference type="NCBI Taxonomy" id="187304"/>
    <lineage>
        <taxon>Bacteria</taxon>
        <taxon>Pseudomonadati</taxon>
        <taxon>Pseudomonadota</taxon>
        <taxon>Alphaproteobacteria</taxon>
        <taxon>Hyphomicrobiales</taxon>
        <taxon>Stappiaceae</taxon>
        <taxon>Roseibium</taxon>
    </lineage>
</organism>
<dbReference type="InterPro" id="IPR037185">
    <property type="entry name" value="EmrE-like"/>
</dbReference>
<dbReference type="InterPro" id="IPR051258">
    <property type="entry name" value="Diverse_Substrate_Transporter"/>
</dbReference>
<dbReference type="AlphaFoldDB" id="A0A926NPF6"/>
<evidence type="ECO:0000259" key="7">
    <source>
        <dbReference type="Pfam" id="PF00892"/>
    </source>
</evidence>
<keyword evidence="4 6" id="KW-1133">Transmembrane helix</keyword>
<evidence type="ECO:0000256" key="3">
    <source>
        <dbReference type="ARBA" id="ARBA00022692"/>
    </source>
</evidence>
<gene>
    <name evidence="8" type="ORF">HK439_01625</name>
</gene>
<feature type="transmembrane region" description="Helical" evidence="6">
    <location>
        <begin position="189"/>
        <end position="211"/>
    </location>
</feature>
<feature type="transmembrane region" description="Helical" evidence="6">
    <location>
        <begin position="100"/>
        <end position="120"/>
    </location>
</feature>
<evidence type="ECO:0000313" key="8">
    <source>
        <dbReference type="EMBL" id="MBD1544947.1"/>
    </source>
</evidence>
<dbReference type="InterPro" id="IPR000620">
    <property type="entry name" value="EamA_dom"/>
</dbReference>
<proteinExistence type="predicted"/>
<feature type="domain" description="EamA" evidence="7">
    <location>
        <begin position="160"/>
        <end position="295"/>
    </location>
</feature>
<protein>
    <submittedName>
        <fullName evidence="8">EamA family transporter</fullName>
    </submittedName>
</protein>
<reference evidence="8" key="1">
    <citation type="submission" date="2020-05" db="EMBL/GenBank/DDBJ databases">
        <title>Identification of trans-AT polyketide cluster in two marine bacteria, producers of a novel glutaramide-containing polyketide sesbanimide D and analogs.</title>
        <authorList>
            <person name="Kacar D."/>
            <person name="Rodriguez P."/>
            <person name="Canedo L."/>
            <person name="Gonzalez E."/>
            <person name="Galan B."/>
            <person name="De La Calle F."/>
            <person name="Garcia J.L."/>
        </authorList>
    </citation>
    <scope>NUCLEOTIDE SEQUENCE</scope>
    <source>
        <strain evidence="8">PHM038</strain>
    </source>
</reference>
<evidence type="ECO:0000313" key="9">
    <source>
        <dbReference type="Proteomes" id="UP000598467"/>
    </source>
</evidence>
<name>A0A926NPF6_9HYPH</name>
<feature type="domain" description="EamA" evidence="7">
    <location>
        <begin position="12"/>
        <end position="144"/>
    </location>
</feature>
<evidence type="ECO:0000256" key="6">
    <source>
        <dbReference type="SAM" id="Phobius"/>
    </source>
</evidence>
<evidence type="ECO:0000256" key="4">
    <source>
        <dbReference type="ARBA" id="ARBA00022989"/>
    </source>
</evidence>
<keyword evidence="2" id="KW-1003">Cell membrane</keyword>
<feature type="transmembrane region" description="Helical" evidence="6">
    <location>
        <begin position="43"/>
        <end position="62"/>
    </location>
</feature>
<dbReference type="SUPFAM" id="SSF103481">
    <property type="entry name" value="Multidrug resistance efflux transporter EmrE"/>
    <property type="match status" value="2"/>
</dbReference>
<feature type="transmembrane region" description="Helical" evidence="6">
    <location>
        <begin position="74"/>
        <end position="94"/>
    </location>
</feature>
<accession>A0A926NPF6</accession>
<evidence type="ECO:0000256" key="1">
    <source>
        <dbReference type="ARBA" id="ARBA00004651"/>
    </source>
</evidence>
<sequence length="311" mass="34078">MNGKTSADWKPYVALLFMPLFFTSNLIFGRAATSAVEPWTLAFLRWTFAFLLLLPFTGMDILRHAKLLKAQWKTVTLLGLLGMWICGALVYYALHFTTATNATLIYTSSPILILLMEWIFRGRRMGLRESIGVCFAMAGVVLIIVKGSLAVLLGLSFNAGDLIIGFCALSWAGYSVLLKRSVFAEVPTLTLFAVVAGAGALTLLPFMVWEVAVREAFPTSFEAWRSIAGIVLFASLAAFSLFQYGIKTVGPSVTGLFMYLLPPYGVLMAVVFLGEDLQPYHFAGFFLVMGGLILATAPIDLLRRLKTRIAG</sequence>
<keyword evidence="5 6" id="KW-0472">Membrane</keyword>
<evidence type="ECO:0000256" key="5">
    <source>
        <dbReference type="ARBA" id="ARBA00023136"/>
    </source>
</evidence>
<evidence type="ECO:0000256" key="2">
    <source>
        <dbReference type="ARBA" id="ARBA00022475"/>
    </source>
</evidence>
<dbReference type="PANTHER" id="PTHR42920">
    <property type="entry name" value="OS03G0707200 PROTEIN-RELATED"/>
    <property type="match status" value="1"/>
</dbReference>
<feature type="transmembrane region" description="Helical" evidence="6">
    <location>
        <begin position="280"/>
        <end position="302"/>
    </location>
</feature>
<feature type="transmembrane region" description="Helical" evidence="6">
    <location>
        <begin position="223"/>
        <end position="244"/>
    </location>
</feature>
<feature type="transmembrane region" description="Helical" evidence="6">
    <location>
        <begin position="12"/>
        <end position="31"/>
    </location>
</feature>